<protein>
    <submittedName>
        <fullName evidence="3">Palmitoyltransferase ZDHHC3-A isoform X4</fullName>
    </submittedName>
</protein>
<proteinExistence type="predicted"/>
<evidence type="ECO:0000313" key="3">
    <source>
        <dbReference type="RefSeq" id="XP_053539021.1"/>
    </source>
</evidence>
<dbReference type="CTD" id="436998"/>
<keyword evidence="1" id="KW-0472">Membrane</keyword>
<keyword evidence="1" id="KW-0812">Transmembrane</keyword>
<keyword evidence="2" id="KW-1185">Reference proteome</keyword>
<dbReference type="GeneID" id="108270265"/>
<sequence>MYYSTSITCPCLIIIHEPACSYHMRRCCLLSIHDSTWCISTDVVDERGVQMGQRCLFQWCKCSSVLSRESLRIGEWWTSDLLMKAVCVYTMMRYSVQRTFPSLQLSPGDSGGEKSATSSESCVLLPLQTLSLSVFIMYIALISLHALFMVVLHFLYCFEDDWTKCSTFSPPATVILLILLCFEGLLFLIFTSVMFGTQVHSICTDETGIERLKGETPTWEKTSCWEAMKLAFGGPLSLAWFSPFSDLSCRTNDSSNIPEAPQGEIIAEDVIEIPLQQ</sequence>
<organism evidence="2 3">
    <name type="scientific">Ictalurus punctatus</name>
    <name type="common">Channel catfish</name>
    <name type="synonym">Silurus punctatus</name>
    <dbReference type="NCBI Taxonomy" id="7998"/>
    <lineage>
        <taxon>Eukaryota</taxon>
        <taxon>Metazoa</taxon>
        <taxon>Chordata</taxon>
        <taxon>Craniata</taxon>
        <taxon>Vertebrata</taxon>
        <taxon>Euteleostomi</taxon>
        <taxon>Actinopterygii</taxon>
        <taxon>Neopterygii</taxon>
        <taxon>Teleostei</taxon>
        <taxon>Ostariophysi</taxon>
        <taxon>Siluriformes</taxon>
        <taxon>Ictaluridae</taxon>
        <taxon>Ictalurus</taxon>
    </lineage>
</organism>
<dbReference type="RefSeq" id="XP_053539021.1">
    <property type="nucleotide sequence ID" value="XM_053683046.1"/>
</dbReference>
<evidence type="ECO:0000313" key="2">
    <source>
        <dbReference type="Proteomes" id="UP000221080"/>
    </source>
</evidence>
<feature type="transmembrane region" description="Helical" evidence="1">
    <location>
        <begin position="168"/>
        <end position="190"/>
    </location>
</feature>
<accession>A0A9F7RLC6</accession>
<feature type="transmembrane region" description="Helical" evidence="1">
    <location>
        <begin position="135"/>
        <end position="156"/>
    </location>
</feature>
<dbReference type="Proteomes" id="UP000221080">
    <property type="component" value="Chromosome 1"/>
</dbReference>
<name>A0A9F7RLC6_ICTPU</name>
<keyword evidence="1" id="KW-1133">Transmembrane helix</keyword>
<reference evidence="3" key="2">
    <citation type="submission" date="2025-08" db="UniProtKB">
        <authorList>
            <consortium name="RefSeq"/>
        </authorList>
    </citation>
    <scope>IDENTIFICATION</scope>
    <source>
        <tissue evidence="3">Blood</tissue>
    </source>
</reference>
<reference evidence="2" key="1">
    <citation type="journal article" date="2016" name="Nat. Commun.">
        <title>The channel catfish genome sequence provides insights into the evolution of scale formation in teleosts.</title>
        <authorList>
            <person name="Liu Z."/>
            <person name="Liu S."/>
            <person name="Yao J."/>
            <person name="Bao L."/>
            <person name="Zhang J."/>
            <person name="Li Y."/>
            <person name="Jiang C."/>
            <person name="Sun L."/>
            <person name="Wang R."/>
            <person name="Zhang Y."/>
            <person name="Zhou T."/>
            <person name="Zeng Q."/>
            <person name="Fu Q."/>
            <person name="Gao S."/>
            <person name="Li N."/>
            <person name="Koren S."/>
            <person name="Jiang Y."/>
            <person name="Zimin A."/>
            <person name="Xu P."/>
            <person name="Phillippy A.M."/>
            <person name="Geng X."/>
            <person name="Song L."/>
            <person name="Sun F."/>
            <person name="Li C."/>
            <person name="Wang X."/>
            <person name="Chen A."/>
            <person name="Jin Y."/>
            <person name="Yuan Z."/>
            <person name="Yang Y."/>
            <person name="Tan S."/>
            <person name="Peatman E."/>
            <person name="Lu J."/>
            <person name="Qin Z."/>
            <person name="Dunham R."/>
            <person name="Li Z."/>
            <person name="Sonstegard T."/>
            <person name="Feng J."/>
            <person name="Danzmann R.G."/>
            <person name="Schroeder S."/>
            <person name="Scheffler B."/>
            <person name="Duke M.V."/>
            <person name="Ballard L."/>
            <person name="Kucuktas H."/>
            <person name="Kaltenboeck L."/>
            <person name="Liu H."/>
            <person name="Armbruster J."/>
            <person name="Xie Y."/>
            <person name="Kirby M.L."/>
            <person name="Tian Y."/>
            <person name="Flanagan M.E."/>
            <person name="Mu W."/>
            <person name="Waldbieser G.C."/>
        </authorList>
    </citation>
    <scope>NUCLEOTIDE SEQUENCE [LARGE SCALE GENOMIC DNA]</scope>
    <source>
        <strain evidence="2">SDA103</strain>
    </source>
</reference>
<dbReference type="AlphaFoldDB" id="A0A9F7RLC6"/>
<gene>
    <name evidence="3" type="primary">zdhhc3a</name>
</gene>
<evidence type="ECO:0000256" key="1">
    <source>
        <dbReference type="SAM" id="Phobius"/>
    </source>
</evidence>